<evidence type="ECO:0000313" key="1">
    <source>
        <dbReference type="EMBL" id="PIR85762.1"/>
    </source>
</evidence>
<accession>A0A2H0UH85</accession>
<dbReference type="AlphaFoldDB" id="A0A2H0UH85"/>
<dbReference type="Proteomes" id="UP000229612">
    <property type="component" value="Unassembled WGS sequence"/>
</dbReference>
<evidence type="ECO:0000313" key="2">
    <source>
        <dbReference type="Proteomes" id="UP000229612"/>
    </source>
</evidence>
<comment type="caution">
    <text evidence="1">The sequence shown here is derived from an EMBL/GenBank/DDBJ whole genome shotgun (WGS) entry which is preliminary data.</text>
</comment>
<name>A0A2H0UH85_9BACT</name>
<reference evidence="2" key="1">
    <citation type="submission" date="2017-09" db="EMBL/GenBank/DDBJ databases">
        <title>Depth-based differentiation of microbial function through sediment-hosted aquifers and enrichment of novel symbionts in the deep terrestrial subsurface.</title>
        <authorList>
            <person name="Probst A.J."/>
            <person name="Ladd B."/>
            <person name="Jarett J.K."/>
            <person name="Geller-Mcgrath D.E."/>
            <person name="Sieber C.M.K."/>
            <person name="Emerson J.B."/>
            <person name="Anantharaman K."/>
            <person name="Thomas B.C."/>
            <person name="Malmstrom R."/>
            <person name="Stieglmeier M."/>
            <person name="Klingl A."/>
            <person name="Woyke T."/>
            <person name="Ryan C.M."/>
            <person name="Banfield J.F."/>
        </authorList>
    </citation>
    <scope>NUCLEOTIDE SEQUENCE [LARGE SCALE GENOMIC DNA]</scope>
</reference>
<dbReference type="EMBL" id="PFBG01000028">
    <property type="protein sequence ID" value="PIR85762.1"/>
    <property type="molecule type" value="Genomic_DNA"/>
</dbReference>
<gene>
    <name evidence="1" type="ORF">COU14_02575</name>
</gene>
<proteinExistence type="predicted"/>
<sequence length="117" mass="13374">MPHINPVFRADDHEVRVILKKHKTKFRELVSQQLGYSMEDIAVIPKPIATEDVDLADNILRLEFIIDTGSRTVGEVDMHKQALEADFGNSCDLNHINFGIWLRPFEHSGFIEHKPIG</sequence>
<protein>
    <submittedName>
        <fullName evidence="1">Uncharacterized protein</fullName>
    </submittedName>
</protein>
<organism evidence="1 2">
    <name type="scientific">Candidatus Kaiserbacteria bacterium CG10_big_fil_rev_8_21_14_0_10_44_10</name>
    <dbReference type="NCBI Taxonomy" id="1974606"/>
    <lineage>
        <taxon>Bacteria</taxon>
        <taxon>Candidatus Kaiseribacteriota</taxon>
    </lineage>
</organism>